<accession>A0A165BRJ3</accession>
<proteinExistence type="predicted"/>
<dbReference type="InParanoid" id="A0A165BRJ3"/>
<sequence>MSQNPRRKNHICLPPTLLKELTSDPILSGHASVIYDEHFQEFRHSTLTYDANPDFYELVSTLIYRVRTF</sequence>
<dbReference type="Proteomes" id="UP000076871">
    <property type="component" value="Unassembled WGS sequence"/>
</dbReference>
<protein>
    <submittedName>
        <fullName evidence="1">Uncharacterized protein</fullName>
    </submittedName>
</protein>
<dbReference type="AlphaFoldDB" id="A0A165BRJ3"/>
<dbReference type="GeneID" id="63826999"/>
<reference evidence="1 2" key="1">
    <citation type="journal article" date="2016" name="Mol. Biol. Evol.">
        <title>Comparative Genomics of Early-Diverging Mushroom-Forming Fungi Provides Insights into the Origins of Lignocellulose Decay Capabilities.</title>
        <authorList>
            <person name="Nagy L.G."/>
            <person name="Riley R."/>
            <person name="Tritt A."/>
            <person name="Adam C."/>
            <person name="Daum C."/>
            <person name="Floudas D."/>
            <person name="Sun H."/>
            <person name="Yadav J.S."/>
            <person name="Pangilinan J."/>
            <person name="Larsson K.H."/>
            <person name="Matsuura K."/>
            <person name="Barry K."/>
            <person name="Labutti K."/>
            <person name="Kuo R."/>
            <person name="Ohm R.A."/>
            <person name="Bhattacharya S.S."/>
            <person name="Shirouzu T."/>
            <person name="Yoshinaga Y."/>
            <person name="Martin F.M."/>
            <person name="Grigoriev I.V."/>
            <person name="Hibbett D.S."/>
        </authorList>
    </citation>
    <scope>NUCLEOTIDE SEQUENCE [LARGE SCALE GENOMIC DNA]</scope>
    <source>
        <strain evidence="1 2">93-53</strain>
    </source>
</reference>
<organism evidence="1 2">
    <name type="scientific">Laetiporus sulphureus 93-53</name>
    <dbReference type="NCBI Taxonomy" id="1314785"/>
    <lineage>
        <taxon>Eukaryota</taxon>
        <taxon>Fungi</taxon>
        <taxon>Dikarya</taxon>
        <taxon>Basidiomycota</taxon>
        <taxon>Agaricomycotina</taxon>
        <taxon>Agaricomycetes</taxon>
        <taxon>Polyporales</taxon>
        <taxon>Laetiporus</taxon>
    </lineage>
</organism>
<dbReference type="RefSeq" id="XP_040759264.1">
    <property type="nucleotide sequence ID" value="XM_040909970.1"/>
</dbReference>
<evidence type="ECO:0000313" key="1">
    <source>
        <dbReference type="EMBL" id="KZT01524.1"/>
    </source>
</evidence>
<feature type="non-terminal residue" evidence="1">
    <location>
        <position position="1"/>
    </location>
</feature>
<name>A0A165BRJ3_9APHY</name>
<keyword evidence="2" id="KW-1185">Reference proteome</keyword>
<evidence type="ECO:0000313" key="2">
    <source>
        <dbReference type="Proteomes" id="UP000076871"/>
    </source>
</evidence>
<gene>
    <name evidence="1" type="ORF">LAESUDRAFT_731097</name>
</gene>
<dbReference type="EMBL" id="KV427663">
    <property type="protein sequence ID" value="KZT01524.1"/>
    <property type="molecule type" value="Genomic_DNA"/>
</dbReference>